<dbReference type="Gene3D" id="3.30.40.10">
    <property type="entry name" value="Zinc/RING finger domain, C3HC4 (zinc finger)"/>
    <property type="match status" value="1"/>
</dbReference>
<dbReference type="OrthoDB" id="9049620at2759"/>
<dbReference type="PANTHER" id="PTHR22894:SF4">
    <property type="entry name" value="E3 UBIQUITIN-PROTEIN LIGASE RNF170-LIKE ISOFORM X1"/>
    <property type="match status" value="1"/>
</dbReference>
<sequence length="220" mass="24726">MESLSRFFPKNHLQTLKPNLDSPPMADTNGGEIHEDNEEETTSNEETASSSERTTTEDADTSLSPPETAPSSTSLVVAERKGSNMETPPTDDVCPICFGNFNVPCRAPCGHWYCGGCILQYWNFSAALRPCKCPMCSQHITKLTPEASLYCQHETEVSQVLKNVNNYNRLFVGGVSGLLLKMLAIPLYFKRLFRDMLNPERPRLFELRMIAVKLIYLLQE</sequence>
<proteinExistence type="predicted"/>
<feature type="domain" description="RING-type" evidence="6">
    <location>
        <begin position="94"/>
        <end position="137"/>
    </location>
</feature>
<dbReference type="Gramene" id="OE9A084117T1">
    <property type="protein sequence ID" value="OE9A084117C1"/>
    <property type="gene ID" value="OE9A084117"/>
</dbReference>
<evidence type="ECO:0000256" key="2">
    <source>
        <dbReference type="ARBA" id="ARBA00022771"/>
    </source>
</evidence>
<evidence type="ECO:0000256" key="1">
    <source>
        <dbReference type="ARBA" id="ARBA00022723"/>
    </source>
</evidence>
<dbReference type="PROSITE" id="PS00518">
    <property type="entry name" value="ZF_RING_1"/>
    <property type="match status" value="1"/>
</dbReference>
<keyword evidence="1" id="KW-0479">Metal-binding</keyword>
<feature type="compositionally biased region" description="Low complexity" evidence="5">
    <location>
        <begin position="44"/>
        <end position="53"/>
    </location>
</feature>
<reference evidence="7 8" key="1">
    <citation type="submission" date="2019-12" db="EMBL/GenBank/DDBJ databases">
        <authorList>
            <person name="Alioto T."/>
            <person name="Alioto T."/>
            <person name="Gomez Garrido J."/>
        </authorList>
    </citation>
    <scope>NUCLEOTIDE SEQUENCE [LARGE SCALE GENOMIC DNA]</scope>
</reference>
<dbReference type="InterPro" id="IPR027370">
    <property type="entry name" value="Znf-RING_euk"/>
</dbReference>
<dbReference type="InterPro" id="IPR038896">
    <property type="entry name" value="RNF170"/>
</dbReference>
<dbReference type="PROSITE" id="PS50089">
    <property type="entry name" value="ZF_RING_2"/>
    <property type="match status" value="1"/>
</dbReference>
<evidence type="ECO:0000256" key="3">
    <source>
        <dbReference type="ARBA" id="ARBA00022833"/>
    </source>
</evidence>
<dbReference type="Pfam" id="PF13445">
    <property type="entry name" value="zf-RING_UBOX"/>
    <property type="match status" value="1"/>
</dbReference>
<keyword evidence="3" id="KW-0862">Zinc</keyword>
<evidence type="ECO:0000256" key="5">
    <source>
        <dbReference type="SAM" id="MobiDB-lite"/>
    </source>
</evidence>
<feature type="compositionally biased region" description="Polar residues" evidence="5">
    <location>
        <begin position="63"/>
        <end position="75"/>
    </location>
</feature>
<evidence type="ECO:0000313" key="8">
    <source>
        <dbReference type="Proteomes" id="UP000594638"/>
    </source>
</evidence>
<evidence type="ECO:0000313" key="7">
    <source>
        <dbReference type="EMBL" id="CAA2991028.1"/>
    </source>
</evidence>
<dbReference type="GO" id="GO:0008270">
    <property type="term" value="F:zinc ion binding"/>
    <property type="evidence" value="ECO:0007669"/>
    <property type="project" value="UniProtKB-KW"/>
</dbReference>
<dbReference type="InterPro" id="IPR013083">
    <property type="entry name" value="Znf_RING/FYVE/PHD"/>
</dbReference>
<dbReference type="GO" id="GO:0061630">
    <property type="term" value="F:ubiquitin protein ligase activity"/>
    <property type="evidence" value="ECO:0007669"/>
    <property type="project" value="InterPro"/>
</dbReference>
<dbReference type="InterPro" id="IPR017907">
    <property type="entry name" value="Znf_RING_CS"/>
</dbReference>
<accession>A0A8S0SFB3</accession>
<dbReference type="Proteomes" id="UP000594638">
    <property type="component" value="Unassembled WGS sequence"/>
</dbReference>
<gene>
    <name evidence="7" type="ORF">OLEA9_A084117</name>
</gene>
<keyword evidence="8" id="KW-1185">Reference proteome</keyword>
<dbReference type="EMBL" id="CACTIH010004573">
    <property type="protein sequence ID" value="CAA2991028.1"/>
    <property type="molecule type" value="Genomic_DNA"/>
</dbReference>
<comment type="caution">
    <text evidence="7">The sequence shown here is derived from an EMBL/GenBank/DDBJ whole genome shotgun (WGS) entry which is preliminary data.</text>
</comment>
<dbReference type="SMART" id="SM00184">
    <property type="entry name" value="RING"/>
    <property type="match status" value="1"/>
</dbReference>
<keyword evidence="7" id="KW-0436">Ligase</keyword>
<dbReference type="PANTHER" id="PTHR22894">
    <property type="entry name" value="RING-TYPE DOMAIN-CONTAINING PROTEIN"/>
    <property type="match status" value="1"/>
</dbReference>
<evidence type="ECO:0000256" key="4">
    <source>
        <dbReference type="PROSITE-ProRule" id="PRU00175"/>
    </source>
</evidence>
<protein>
    <submittedName>
        <fullName evidence="7">E3 ubiquitin- ligase RNF170-like isoform X2</fullName>
    </submittedName>
</protein>
<dbReference type="GO" id="GO:0016874">
    <property type="term" value="F:ligase activity"/>
    <property type="evidence" value="ECO:0007669"/>
    <property type="project" value="UniProtKB-KW"/>
</dbReference>
<evidence type="ECO:0000259" key="6">
    <source>
        <dbReference type="PROSITE" id="PS50089"/>
    </source>
</evidence>
<keyword evidence="2 4" id="KW-0863">Zinc-finger</keyword>
<name>A0A8S0SFB3_OLEEU</name>
<dbReference type="AlphaFoldDB" id="A0A8S0SFB3"/>
<organism evidence="7 8">
    <name type="scientific">Olea europaea subsp. europaea</name>
    <dbReference type="NCBI Taxonomy" id="158383"/>
    <lineage>
        <taxon>Eukaryota</taxon>
        <taxon>Viridiplantae</taxon>
        <taxon>Streptophyta</taxon>
        <taxon>Embryophyta</taxon>
        <taxon>Tracheophyta</taxon>
        <taxon>Spermatophyta</taxon>
        <taxon>Magnoliopsida</taxon>
        <taxon>eudicotyledons</taxon>
        <taxon>Gunneridae</taxon>
        <taxon>Pentapetalae</taxon>
        <taxon>asterids</taxon>
        <taxon>lamiids</taxon>
        <taxon>Lamiales</taxon>
        <taxon>Oleaceae</taxon>
        <taxon>Oleeae</taxon>
        <taxon>Olea</taxon>
    </lineage>
</organism>
<feature type="region of interest" description="Disordered" evidence="5">
    <location>
        <begin position="1"/>
        <end position="87"/>
    </location>
</feature>
<dbReference type="InterPro" id="IPR001841">
    <property type="entry name" value="Znf_RING"/>
</dbReference>
<dbReference type="SUPFAM" id="SSF57850">
    <property type="entry name" value="RING/U-box"/>
    <property type="match status" value="1"/>
</dbReference>